<dbReference type="eggNOG" id="KOG2560">
    <property type="taxonomic scope" value="Eukaryota"/>
</dbReference>
<comment type="similarity">
    <text evidence="2 7">Belongs to the SLU7 family.</text>
</comment>
<dbReference type="Pfam" id="PF11708">
    <property type="entry name" value="Slu7"/>
    <property type="match status" value="1"/>
</dbReference>
<evidence type="ECO:0000256" key="2">
    <source>
        <dbReference type="ARBA" id="ARBA00007203"/>
    </source>
</evidence>
<dbReference type="InterPro" id="IPR021715">
    <property type="entry name" value="Slu7_dom"/>
</dbReference>
<evidence type="ECO:0000313" key="11">
    <source>
        <dbReference type="Proteomes" id="UP000054560"/>
    </source>
</evidence>
<keyword evidence="4 7" id="KW-0747">Spliceosome</keyword>
<evidence type="ECO:0000259" key="9">
    <source>
        <dbReference type="Pfam" id="PF11708"/>
    </source>
</evidence>
<feature type="compositionally biased region" description="Basic and acidic residues" evidence="8">
    <location>
        <begin position="10"/>
        <end position="25"/>
    </location>
</feature>
<name>A0A0L0FZV5_9EUKA</name>
<gene>
    <name evidence="10" type="ORF">SARC_05615</name>
</gene>
<feature type="domain" description="Pre-mRNA-splicing factor SLU7" evidence="9">
    <location>
        <begin position="142"/>
        <end position="390"/>
    </location>
</feature>
<dbReference type="InterPro" id="IPR039974">
    <property type="entry name" value="Splicing_factor_SLU7"/>
</dbReference>
<evidence type="ECO:0000256" key="4">
    <source>
        <dbReference type="ARBA" id="ARBA00022728"/>
    </source>
</evidence>
<dbReference type="Proteomes" id="UP000054560">
    <property type="component" value="Unassembled WGS sequence"/>
</dbReference>
<evidence type="ECO:0000256" key="8">
    <source>
        <dbReference type="SAM" id="MobiDB-lite"/>
    </source>
</evidence>
<dbReference type="PANTHER" id="PTHR12942">
    <property type="entry name" value="STEP II SPLICING FACTOR SLU7"/>
    <property type="match status" value="1"/>
</dbReference>
<dbReference type="GO" id="GO:0005681">
    <property type="term" value="C:spliceosomal complex"/>
    <property type="evidence" value="ECO:0007669"/>
    <property type="project" value="UniProtKB-UniRule"/>
</dbReference>
<protein>
    <recommendedName>
        <fullName evidence="7">Pre-mRNA-splicing factor SLU7</fullName>
    </recommendedName>
</protein>
<dbReference type="PANTHER" id="PTHR12942:SF2">
    <property type="entry name" value="PRE-MRNA-SPLICING FACTOR SLU7"/>
    <property type="match status" value="1"/>
</dbReference>
<evidence type="ECO:0000256" key="5">
    <source>
        <dbReference type="ARBA" id="ARBA00023187"/>
    </source>
</evidence>
<evidence type="ECO:0000256" key="7">
    <source>
        <dbReference type="RuleBase" id="RU367071"/>
    </source>
</evidence>
<sequence>MSTVQANQKMTREQYRKHQELDAARKAGTAPPEQDEDGRMINPHIPEYISKAPWYISDGKAGLKHQKAQKETIKTGMDVWHHRGARVKGPASQKFKKGACENCGAMTHKKSDCMERPRGKGAKWTGEDIQKDEVVVNLDGLEFEVKRDRWNGYDNSDYQEVVDEFARVDKMKLEIKAKEVADEMTQKNVVDDEDAEIDPDSEMIGYTEGASMPGQAYDAKKRITVRNLRIREDTAKYLRNLDPKSAHYDPKTRSMRGNPYAGSGKLQEEREYIPENFIRYTGDAKKVAAMQLFAWNKSERGENVHVQALPTATESLLKTERTHVDEAKEKEQQSIIERYGGAKYLDAPPQELLLGQTEHYVEYDRSGNVVKGQAKAIAKTKFAEDKHFNNSMLFYFDFSTTISHADHMMPFA</sequence>
<accession>A0A0L0FZV5</accession>
<reference evidence="10 11" key="1">
    <citation type="submission" date="2011-02" db="EMBL/GenBank/DDBJ databases">
        <title>The Genome Sequence of Sphaeroforma arctica JP610.</title>
        <authorList>
            <consortium name="The Broad Institute Genome Sequencing Platform"/>
            <person name="Russ C."/>
            <person name="Cuomo C."/>
            <person name="Young S.K."/>
            <person name="Zeng Q."/>
            <person name="Gargeya S."/>
            <person name="Alvarado L."/>
            <person name="Berlin A."/>
            <person name="Chapman S.B."/>
            <person name="Chen Z."/>
            <person name="Freedman E."/>
            <person name="Gellesch M."/>
            <person name="Goldberg J."/>
            <person name="Griggs A."/>
            <person name="Gujja S."/>
            <person name="Heilman E."/>
            <person name="Heiman D."/>
            <person name="Howarth C."/>
            <person name="Mehta T."/>
            <person name="Neiman D."/>
            <person name="Pearson M."/>
            <person name="Roberts A."/>
            <person name="Saif S."/>
            <person name="Shea T."/>
            <person name="Shenoy N."/>
            <person name="Sisk P."/>
            <person name="Stolte C."/>
            <person name="Sykes S."/>
            <person name="White J."/>
            <person name="Yandava C."/>
            <person name="Burger G."/>
            <person name="Gray M.W."/>
            <person name="Holland P.W.H."/>
            <person name="King N."/>
            <person name="Lang F.B.F."/>
            <person name="Roger A.J."/>
            <person name="Ruiz-Trillo I."/>
            <person name="Haas B."/>
            <person name="Nusbaum C."/>
            <person name="Birren B."/>
        </authorList>
    </citation>
    <scope>NUCLEOTIDE SEQUENCE [LARGE SCALE GENOMIC DNA]</scope>
    <source>
        <strain evidence="10 11">JP610</strain>
    </source>
</reference>
<dbReference type="GeneID" id="25906119"/>
<dbReference type="OrthoDB" id="249612at2759"/>
<comment type="subcellular location">
    <subcellularLocation>
        <location evidence="1 7">Nucleus</location>
    </subcellularLocation>
</comment>
<dbReference type="EMBL" id="KQ241961">
    <property type="protein sequence ID" value="KNC82086.1"/>
    <property type="molecule type" value="Genomic_DNA"/>
</dbReference>
<keyword evidence="3 7" id="KW-0507">mRNA processing</keyword>
<feature type="region of interest" description="Disordered" evidence="8">
    <location>
        <begin position="1"/>
        <end position="40"/>
    </location>
</feature>
<comment type="function">
    <text evidence="7">Involved in pre-mRNA splicing.</text>
</comment>
<evidence type="ECO:0000256" key="1">
    <source>
        <dbReference type="ARBA" id="ARBA00004123"/>
    </source>
</evidence>
<comment type="subunit">
    <text evidence="7">Associated with the spliceosome.</text>
</comment>
<proteinExistence type="inferred from homology"/>
<organism evidence="10 11">
    <name type="scientific">Sphaeroforma arctica JP610</name>
    <dbReference type="NCBI Taxonomy" id="667725"/>
    <lineage>
        <taxon>Eukaryota</taxon>
        <taxon>Ichthyosporea</taxon>
        <taxon>Ichthyophonida</taxon>
        <taxon>Sphaeroforma</taxon>
    </lineage>
</organism>
<dbReference type="GO" id="GO:0030628">
    <property type="term" value="F:pre-mRNA 3'-splice site binding"/>
    <property type="evidence" value="ECO:0007669"/>
    <property type="project" value="UniProtKB-UniRule"/>
</dbReference>
<evidence type="ECO:0000256" key="3">
    <source>
        <dbReference type="ARBA" id="ARBA00022664"/>
    </source>
</evidence>
<feature type="region of interest" description="Disordered" evidence="8">
    <location>
        <begin position="243"/>
        <end position="263"/>
    </location>
</feature>
<dbReference type="STRING" id="667725.A0A0L0FZV5"/>
<dbReference type="RefSeq" id="XP_014155988.1">
    <property type="nucleotide sequence ID" value="XM_014300513.1"/>
</dbReference>
<evidence type="ECO:0000313" key="10">
    <source>
        <dbReference type="EMBL" id="KNC82086.1"/>
    </source>
</evidence>
<dbReference type="GO" id="GO:0000398">
    <property type="term" value="P:mRNA splicing, via spliceosome"/>
    <property type="evidence" value="ECO:0007669"/>
    <property type="project" value="UniProtKB-UniRule"/>
</dbReference>
<keyword evidence="11" id="KW-1185">Reference proteome</keyword>
<keyword evidence="5 7" id="KW-0508">mRNA splicing</keyword>
<feature type="compositionally biased region" description="Basic and acidic residues" evidence="8">
    <location>
        <begin position="243"/>
        <end position="252"/>
    </location>
</feature>
<dbReference type="AlphaFoldDB" id="A0A0L0FZV5"/>
<keyword evidence="6 7" id="KW-0539">Nucleus</keyword>
<evidence type="ECO:0000256" key="6">
    <source>
        <dbReference type="ARBA" id="ARBA00023242"/>
    </source>
</evidence>